<sequence>MKIILGSLVVRKSKVALPIYIYIYSESISSISSLFSCTFFCPLPFKDHNKICSSFH</sequence>
<dbReference type="AlphaFoldDB" id="A0A396JL75"/>
<reference evidence="2" key="1">
    <citation type="journal article" date="2018" name="Nat. Plants">
        <title>Whole-genome landscape of Medicago truncatula symbiotic genes.</title>
        <authorList>
            <person name="Pecrix Y."/>
            <person name="Staton S.E."/>
            <person name="Sallet E."/>
            <person name="Lelandais-Briere C."/>
            <person name="Moreau S."/>
            <person name="Carrere S."/>
            <person name="Blein T."/>
            <person name="Jardinaud M.F."/>
            <person name="Latrasse D."/>
            <person name="Zouine M."/>
            <person name="Zahm M."/>
            <person name="Kreplak J."/>
            <person name="Mayjonade B."/>
            <person name="Satge C."/>
            <person name="Perez M."/>
            <person name="Cauet S."/>
            <person name="Marande W."/>
            <person name="Chantry-Darmon C."/>
            <person name="Lopez-Roques C."/>
            <person name="Bouchez O."/>
            <person name="Berard A."/>
            <person name="Debelle F."/>
            <person name="Munos S."/>
            <person name="Bendahmane A."/>
            <person name="Berges H."/>
            <person name="Niebel A."/>
            <person name="Buitink J."/>
            <person name="Frugier F."/>
            <person name="Benhamed M."/>
            <person name="Crespi M."/>
            <person name="Gouzy J."/>
            <person name="Gamas P."/>
        </authorList>
    </citation>
    <scope>NUCLEOTIDE SEQUENCE [LARGE SCALE GENOMIC DNA]</scope>
    <source>
        <strain evidence="2">cv. Jemalong A17</strain>
    </source>
</reference>
<dbReference type="Gramene" id="rna450">
    <property type="protein sequence ID" value="RHN77043.1"/>
    <property type="gene ID" value="gene450"/>
</dbReference>
<comment type="caution">
    <text evidence="1">The sequence shown here is derived from an EMBL/GenBank/DDBJ whole genome shotgun (WGS) entry which is preliminary data.</text>
</comment>
<organism evidence="1 2">
    <name type="scientific">Medicago truncatula</name>
    <name type="common">Barrel medic</name>
    <name type="synonym">Medicago tribuloides</name>
    <dbReference type="NCBI Taxonomy" id="3880"/>
    <lineage>
        <taxon>Eukaryota</taxon>
        <taxon>Viridiplantae</taxon>
        <taxon>Streptophyta</taxon>
        <taxon>Embryophyta</taxon>
        <taxon>Tracheophyta</taxon>
        <taxon>Spermatophyta</taxon>
        <taxon>Magnoliopsida</taxon>
        <taxon>eudicotyledons</taxon>
        <taxon>Gunneridae</taxon>
        <taxon>Pentapetalae</taxon>
        <taxon>rosids</taxon>
        <taxon>fabids</taxon>
        <taxon>Fabales</taxon>
        <taxon>Fabaceae</taxon>
        <taxon>Papilionoideae</taxon>
        <taxon>50 kb inversion clade</taxon>
        <taxon>NPAAA clade</taxon>
        <taxon>Hologalegina</taxon>
        <taxon>IRL clade</taxon>
        <taxon>Trifolieae</taxon>
        <taxon>Medicago</taxon>
    </lineage>
</organism>
<dbReference type="EMBL" id="PSQE01000001">
    <property type="protein sequence ID" value="RHN77043.1"/>
    <property type="molecule type" value="Genomic_DNA"/>
</dbReference>
<gene>
    <name evidence="1" type="ORF">MtrunA17_Chr1g0150461</name>
</gene>
<dbReference type="Proteomes" id="UP000265566">
    <property type="component" value="Chromosome 1"/>
</dbReference>
<evidence type="ECO:0000313" key="1">
    <source>
        <dbReference type="EMBL" id="RHN77043.1"/>
    </source>
</evidence>
<proteinExistence type="predicted"/>
<evidence type="ECO:0000313" key="2">
    <source>
        <dbReference type="Proteomes" id="UP000265566"/>
    </source>
</evidence>
<protein>
    <submittedName>
        <fullName evidence="1">Uncharacterized protein</fullName>
    </submittedName>
</protein>
<accession>A0A396JL75</accession>
<name>A0A396JL75_MEDTR</name>